<dbReference type="AlphaFoldDB" id="A0A3N4R198"/>
<dbReference type="Proteomes" id="UP000266906">
    <property type="component" value="Unassembled WGS sequence"/>
</dbReference>
<proteinExistence type="predicted"/>
<reference evidence="1 2" key="1">
    <citation type="submission" date="2018-11" db="EMBL/GenBank/DDBJ databases">
        <title>Sequencing the genomes of 1000 actinobacteria strains.</title>
        <authorList>
            <person name="Klenk H.-P."/>
        </authorList>
    </citation>
    <scope>NUCLEOTIDE SEQUENCE [LARGE SCALE GENOMIC DNA]</scope>
    <source>
        <strain evidence="1 2">DSM 44781</strain>
    </source>
</reference>
<organism evidence="1 2">
    <name type="scientific">Kitasatospora cineracea</name>
    <dbReference type="NCBI Taxonomy" id="88074"/>
    <lineage>
        <taxon>Bacteria</taxon>
        <taxon>Bacillati</taxon>
        <taxon>Actinomycetota</taxon>
        <taxon>Actinomycetes</taxon>
        <taxon>Kitasatosporales</taxon>
        <taxon>Streptomycetaceae</taxon>
        <taxon>Kitasatospora</taxon>
    </lineage>
</organism>
<dbReference type="EMBL" id="RKQG01000004">
    <property type="protein sequence ID" value="RPE27313.1"/>
    <property type="molecule type" value="Genomic_DNA"/>
</dbReference>
<name>A0A3N4R198_9ACTN</name>
<protein>
    <submittedName>
        <fullName evidence="1">Uncharacterized protein</fullName>
    </submittedName>
</protein>
<comment type="caution">
    <text evidence="1">The sequence shown here is derived from an EMBL/GenBank/DDBJ whole genome shotgun (WGS) entry which is preliminary data.</text>
</comment>
<dbReference type="RefSeq" id="WP_123821664.1">
    <property type="nucleotide sequence ID" value="NZ_RKQG01000004.1"/>
</dbReference>
<evidence type="ECO:0000313" key="2">
    <source>
        <dbReference type="Proteomes" id="UP000266906"/>
    </source>
</evidence>
<accession>A0A3N4R198</accession>
<sequence>MAIWNRTARTNLANDLDAAATADDLGAADGRQAAADPTNTPYERAFAARSAHTLTTRAVELRAEAAAIRDGANPADAGYTDPTPYC</sequence>
<gene>
    <name evidence="1" type="ORF">EDD38_7458</name>
</gene>
<evidence type="ECO:0000313" key="1">
    <source>
        <dbReference type="EMBL" id="RPE27313.1"/>
    </source>
</evidence>
<keyword evidence="2" id="KW-1185">Reference proteome</keyword>